<feature type="domain" description="Pyrrolo-quinoline quinone repeat" evidence="1">
    <location>
        <begin position="210"/>
        <end position="365"/>
    </location>
</feature>
<name>A0A1I4DZC7_9EURY</name>
<dbReference type="InterPro" id="IPR018391">
    <property type="entry name" value="PQQ_b-propeller_rpt"/>
</dbReference>
<protein>
    <submittedName>
        <fullName evidence="2">Outer membrane protein assembly factor BamB, contains PQQ-like beta-propeller repeat</fullName>
    </submittedName>
</protein>
<proteinExistence type="predicted"/>
<dbReference type="Proteomes" id="UP000199607">
    <property type="component" value="Unassembled WGS sequence"/>
</dbReference>
<dbReference type="RefSeq" id="WP_177197585.1">
    <property type="nucleotide sequence ID" value="NZ_FOTC01000002.1"/>
</dbReference>
<dbReference type="InterPro" id="IPR011047">
    <property type="entry name" value="Quinoprotein_ADH-like_sf"/>
</dbReference>
<feature type="domain" description="Pyrrolo-quinoline quinone repeat" evidence="1">
    <location>
        <begin position="85"/>
        <end position="203"/>
    </location>
</feature>
<dbReference type="InterPro" id="IPR006311">
    <property type="entry name" value="TAT_signal"/>
</dbReference>
<reference evidence="3" key="1">
    <citation type="submission" date="2016-10" db="EMBL/GenBank/DDBJ databases">
        <authorList>
            <person name="Varghese N."/>
            <person name="Submissions S."/>
        </authorList>
    </citation>
    <scope>NUCLEOTIDE SEQUENCE [LARGE SCALE GENOMIC DNA]</scope>
    <source>
        <strain evidence="3">CGMCC 1.7738</strain>
    </source>
</reference>
<dbReference type="InterPro" id="IPR002372">
    <property type="entry name" value="PQQ_rpt_dom"/>
</dbReference>
<accession>A0A1I4DZC7</accession>
<dbReference type="Gene3D" id="2.130.10.10">
    <property type="entry name" value="YVTN repeat-like/Quinoprotein amine dehydrogenase"/>
    <property type="match status" value="1"/>
</dbReference>
<keyword evidence="3" id="KW-1185">Reference proteome</keyword>
<dbReference type="PROSITE" id="PS51318">
    <property type="entry name" value="TAT"/>
    <property type="match status" value="1"/>
</dbReference>
<dbReference type="InterPro" id="IPR015943">
    <property type="entry name" value="WD40/YVTN_repeat-like_dom_sf"/>
</dbReference>
<dbReference type="AlphaFoldDB" id="A0A1I4DZC7"/>
<evidence type="ECO:0000259" key="1">
    <source>
        <dbReference type="Pfam" id="PF13360"/>
    </source>
</evidence>
<gene>
    <name evidence="2" type="ORF">SAMN04487950_1728</name>
</gene>
<dbReference type="STRING" id="553466.SAMN04487950_1728"/>
<dbReference type="Pfam" id="PF13360">
    <property type="entry name" value="PQQ_2"/>
    <property type="match status" value="2"/>
</dbReference>
<dbReference type="PANTHER" id="PTHR34512:SF30">
    <property type="entry name" value="OUTER MEMBRANE PROTEIN ASSEMBLY FACTOR BAMB"/>
    <property type="match status" value="1"/>
</dbReference>
<dbReference type="EMBL" id="FOTC01000002">
    <property type="protein sequence ID" value="SFK98080.1"/>
    <property type="molecule type" value="Genomic_DNA"/>
</dbReference>
<dbReference type="PANTHER" id="PTHR34512">
    <property type="entry name" value="CELL SURFACE PROTEIN"/>
    <property type="match status" value="1"/>
</dbReference>
<evidence type="ECO:0000313" key="2">
    <source>
        <dbReference type="EMBL" id="SFK98080.1"/>
    </source>
</evidence>
<dbReference type="Gene3D" id="2.40.10.480">
    <property type="match status" value="1"/>
</dbReference>
<organism evidence="2 3">
    <name type="scientific">Halogranum rubrum</name>
    <dbReference type="NCBI Taxonomy" id="553466"/>
    <lineage>
        <taxon>Archaea</taxon>
        <taxon>Methanobacteriati</taxon>
        <taxon>Methanobacteriota</taxon>
        <taxon>Stenosarchaea group</taxon>
        <taxon>Halobacteria</taxon>
        <taxon>Halobacteriales</taxon>
        <taxon>Haloferacaceae</taxon>
    </lineage>
</organism>
<dbReference type="SUPFAM" id="SSF50998">
    <property type="entry name" value="Quinoprotein alcohol dehydrogenase-like"/>
    <property type="match status" value="2"/>
</dbReference>
<evidence type="ECO:0000313" key="3">
    <source>
        <dbReference type="Proteomes" id="UP000199607"/>
    </source>
</evidence>
<sequence>MSKQDDATRRTVLKFLGVTASVGAVGAGHAGARMLDGAPNSTDVSTESSLALDDVAVSEEWPQVQGNAAKTGVASSGPRSNVGVAWQFGADDEQSYGDPVVADGAVYATTEEGLVSLTTEGEFRWFADAAGDEEFRYSAPAVDGDTVYVAAKAAETDCNEKTGSALVALDVEDGTEQGRTPLDGGNDSYQSLTVDDGMVYAFGTETMTDGGTLLAIDTASGEEQWRFGVEGSGIASLNSSPAAVSDGAVYLASDRLYALDAETGEEQWVAETSALKSMQEATPTVVGDTVYVGAGRYEDTVYAVDTEDGSIRWENQPDGPGYGVGYWTSAAVAGDYVVFGFQPVEEGRTRGHYAFDREDGSVAWNVTGTVVAPAATEDLVYTGRKALNAADGSVAWEFGDDVPFGTTAPAVVDDTVYVGGASLTAITGDTV</sequence>
<dbReference type="SMART" id="SM00564">
    <property type="entry name" value="PQQ"/>
    <property type="match status" value="7"/>
</dbReference>